<gene>
    <name evidence="1" type="ORF">HNQ92_001110</name>
</gene>
<keyword evidence="2" id="KW-1185">Reference proteome</keyword>
<organism evidence="1 2">
    <name type="scientific">Rhabdobacter roseus</name>
    <dbReference type="NCBI Taxonomy" id="1655419"/>
    <lineage>
        <taxon>Bacteria</taxon>
        <taxon>Pseudomonadati</taxon>
        <taxon>Bacteroidota</taxon>
        <taxon>Cytophagia</taxon>
        <taxon>Cytophagales</taxon>
        <taxon>Cytophagaceae</taxon>
        <taxon>Rhabdobacter</taxon>
    </lineage>
</organism>
<dbReference type="RefSeq" id="WP_184171988.1">
    <property type="nucleotide sequence ID" value="NZ_JACHGF010000002.1"/>
</dbReference>
<dbReference type="EMBL" id="JACHGF010000002">
    <property type="protein sequence ID" value="MBB5282984.1"/>
    <property type="molecule type" value="Genomic_DNA"/>
</dbReference>
<protein>
    <submittedName>
        <fullName evidence="1">Uncharacterized protein</fullName>
    </submittedName>
</protein>
<dbReference type="Proteomes" id="UP000557307">
    <property type="component" value="Unassembled WGS sequence"/>
</dbReference>
<evidence type="ECO:0000313" key="1">
    <source>
        <dbReference type="EMBL" id="MBB5282984.1"/>
    </source>
</evidence>
<sequence length="46" mass="5567">MKQLSPEWVRDFLRQKGREITVEEAAMIYEWLRKVAFLAVGHYLRT</sequence>
<evidence type="ECO:0000313" key="2">
    <source>
        <dbReference type="Proteomes" id="UP000557307"/>
    </source>
</evidence>
<accession>A0A840THP2</accession>
<reference evidence="1 2" key="1">
    <citation type="submission" date="2020-08" db="EMBL/GenBank/DDBJ databases">
        <title>Genomic Encyclopedia of Type Strains, Phase IV (KMG-IV): sequencing the most valuable type-strain genomes for metagenomic binning, comparative biology and taxonomic classification.</title>
        <authorList>
            <person name="Goeker M."/>
        </authorList>
    </citation>
    <scope>NUCLEOTIDE SEQUENCE [LARGE SCALE GENOMIC DNA]</scope>
    <source>
        <strain evidence="1 2">DSM 105074</strain>
    </source>
</reference>
<dbReference type="AlphaFoldDB" id="A0A840THP2"/>
<comment type="caution">
    <text evidence="1">The sequence shown here is derived from an EMBL/GenBank/DDBJ whole genome shotgun (WGS) entry which is preliminary data.</text>
</comment>
<proteinExistence type="predicted"/>
<name>A0A840THP2_9BACT</name>